<gene>
    <name evidence="2" type="ORF">F7D42_08210</name>
</gene>
<dbReference type="Proteomes" id="UP000358159">
    <property type="component" value="Unassembled WGS sequence"/>
</dbReference>
<dbReference type="InterPro" id="IPR011646">
    <property type="entry name" value="KAP_P-loop"/>
</dbReference>
<evidence type="ECO:0000313" key="3">
    <source>
        <dbReference type="Proteomes" id="UP000358159"/>
    </source>
</evidence>
<comment type="caution">
    <text evidence="2">The sequence shown here is derived from an EMBL/GenBank/DDBJ whole genome shotgun (WGS) entry which is preliminary data.</text>
</comment>
<dbReference type="Pfam" id="PF07693">
    <property type="entry name" value="KAP_NTPase"/>
    <property type="match status" value="1"/>
</dbReference>
<feature type="domain" description="KAP NTPase" evidence="1">
    <location>
        <begin position="28"/>
        <end position="225"/>
    </location>
</feature>
<evidence type="ECO:0000259" key="1">
    <source>
        <dbReference type="Pfam" id="PF07693"/>
    </source>
</evidence>
<protein>
    <recommendedName>
        <fullName evidence="1">KAP NTPase domain-containing protein</fullName>
    </recommendedName>
</protein>
<organism evidence="2 3">
    <name type="scientific">Segatella copri</name>
    <dbReference type="NCBI Taxonomy" id="165179"/>
    <lineage>
        <taxon>Bacteria</taxon>
        <taxon>Pseudomonadati</taxon>
        <taxon>Bacteroidota</taxon>
        <taxon>Bacteroidia</taxon>
        <taxon>Bacteroidales</taxon>
        <taxon>Prevotellaceae</taxon>
        <taxon>Segatella</taxon>
    </lineage>
</organism>
<reference evidence="2 3" key="1">
    <citation type="submission" date="2019-09" db="EMBL/GenBank/DDBJ databases">
        <title>Distinct polysaccharide growth profiles of human intestinal Prevotella copri isolates.</title>
        <authorList>
            <person name="Fehlner-Peach H."/>
            <person name="Magnabosco C."/>
            <person name="Raghavan V."/>
            <person name="Scher J.U."/>
            <person name="Tett A."/>
            <person name="Cox L.M."/>
            <person name="Gottsegen C."/>
            <person name="Watters A."/>
            <person name="Wiltshire- Gordon J.D."/>
            <person name="Segata N."/>
            <person name="Bonneau R."/>
            <person name="Littman D.R."/>
        </authorList>
    </citation>
    <scope>NUCLEOTIDE SEQUENCE [LARGE SCALE GENOMIC DNA]</scope>
    <source>
        <strain evidence="2 3">BVe41219</strain>
    </source>
</reference>
<dbReference type="RefSeq" id="WP_153094546.1">
    <property type="nucleotide sequence ID" value="NZ_VZAK01000048.1"/>
</dbReference>
<accession>A0A6A7VLR2</accession>
<dbReference type="EMBL" id="VZAZ01000039">
    <property type="protein sequence ID" value="MQO55689.1"/>
    <property type="molecule type" value="Genomic_DNA"/>
</dbReference>
<sequence>MLNSDDNYIPVDDAMQRFEDHLLSHDRVVLSAKFGDGKTFFLKKFKEKCMMDAESPFEFITLYPVNYQVLGNKDIFELIKHDVLLQILQAGIIDVKYEITDRMAFEFYVQSHFCTVGESFFEMLKSCGADDMVTKGFLAFKSVNWLKSLKDKVGEFKKEIDQTAFLDNYLSTFDENSVYENDIITKIIRDNIKAYQEKNRKRVVLVIEDMDRLDPAHLFRIMNVFSAHMDYGYRSMQPIDSSLVGNKFGVSNVVFVMHEKNTEALFHHFYGECADYDGYMSKFYNKDIFRFSLAEEKENYALALISQETGLGEERIKEYFDKGFFITKTMRQICYALDKVEEQFQSIRIKEDIRPNPQILKLIVISKRLGVSSDKIISVLVKHFKDLDRFYVDRLLPLIVQNPKTGELGQVHVINRQHGDCFIAVTDIHNDGMCNPSIMTAYAVSNSDKEIKQKTTNMLHLLGY</sequence>
<name>A0A6A7VLR2_9BACT</name>
<evidence type="ECO:0000313" key="2">
    <source>
        <dbReference type="EMBL" id="MQO55689.1"/>
    </source>
</evidence>
<proteinExistence type="predicted"/>
<dbReference type="AlphaFoldDB" id="A0A6A7VLR2"/>